<dbReference type="InterPro" id="IPR050739">
    <property type="entry name" value="MFP"/>
</dbReference>
<gene>
    <name evidence="5" type="ORF">DB30_05229</name>
</gene>
<name>A0A0C2CXU1_9BACT</name>
<organism evidence="5 6">
    <name type="scientific">Enhygromyxa salina</name>
    <dbReference type="NCBI Taxonomy" id="215803"/>
    <lineage>
        <taxon>Bacteria</taxon>
        <taxon>Pseudomonadati</taxon>
        <taxon>Myxococcota</taxon>
        <taxon>Polyangia</taxon>
        <taxon>Nannocystales</taxon>
        <taxon>Nannocystaceae</taxon>
        <taxon>Enhygromyxa</taxon>
    </lineage>
</organism>
<dbReference type="PRINTS" id="PR01490">
    <property type="entry name" value="RTXTOXIND"/>
</dbReference>
<accession>A0A0C2CXU1</accession>
<comment type="subcellular location">
    <subcellularLocation>
        <location evidence="1">Membrane</location>
        <topology evidence="1">Single-pass membrane protein</topology>
    </subcellularLocation>
</comment>
<evidence type="ECO:0000256" key="2">
    <source>
        <dbReference type="ARBA" id="ARBA00022692"/>
    </source>
</evidence>
<sequence length="448" mass="49987">MMPGARQRHDQQGEGQGEGEALELVNSAAVEDFIGVVPPWLLRRGNSSLLLIFLAFVVGAWLFEYPDVVSAPVTITTQSPPAPVVAQTRGRLGELWVQDGELVEREQWLAVIDNAAKTEDLRTLAAMLEDFARELEAPEQFDATAHGLGATLELGDLQVEYAEFVATWGALRELLDDPYFGESDAALMAQLDTRTELASTIRTQRRGLSEDLDLARREAKATTRLAKDGVIPTDEVEAAGAAVRERERALEAAELELLRGKLERVSLDRNRVELGYTLRDRRRELVRELLDAYAALSRAYDRWRGDYLLVAPMAGRISLGQVWAEQQWVSEGDEVMTVLPDREVLVAHAILAQLNSGKVEVGQHVLIKLDGYPYREYGVVEGRVASVPAIARDGVYLVNIELPQGLFTTYQQTLELRHEMGGRAEIVTVERRLIEWLFLPIYSLLSDT</sequence>
<evidence type="ECO:0000256" key="3">
    <source>
        <dbReference type="ARBA" id="ARBA00022989"/>
    </source>
</evidence>
<dbReference type="Gene3D" id="2.40.30.170">
    <property type="match status" value="1"/>
</dbReference>
<proteinExistence type="predicted"/>
<reference evidence="5 6" key="1">
    <citation type="submission" date="2014-12" db="EMBL/GenBank/DDBJ databases">
        <title>Genome assembly of Enhygromyxa salina DSM 15201.</title>
        <authorList>
            <person name="Sharma G."/>
            <person name="Subramanian S."/>
        </authorList>
    </citation>
    <scope>NUCLEOTIDE SEQUENCE [LARGE SCALE GENOMIC DNA]</scope>
    <source>
        <strain evidence="5 6">DSM 15201</strain>
    </source>
</reference>
<keyword evidence="3" id="KW-1133">Transmembrane helix</keyword>
<dbReference type="PANTHER" id="PTHR30386">
    <property type="entry name" value="MEMBRANE FUSION SUBUNIT OF EMRAB-TOLC MULTIDRUG EFFLUX PUMP"/>
    <property type="match status" value="1"/>
</dbReference>
<keyword evidence="4" id="KW-0472">Membrane</keyword>
<comment type="caution">
    <text evidence="5">The sequence shown here is derived from an EMBL/GenBank/DDBJ whole genome shotgun (WGS) entry which is preliminary data.</text>
</comment>
<dbReference type="GO" id="GO:0016020">
    <property type="term" value="C:membrane"/>
    <property type="evidence" value="ECO:0007669"/>
    <property type="project" value="UniProtKB-SubCell"/>
</dbReference>
<keyword evidence="2" id="KW-0812">Transmembrane</keyword>
<protein>
    <submittedName>
        <fullName evidence="5">Putative hemolysin secretion protein</fullName>
    </submittedName>
</protein>
<evidence type="ECO:0000313" key="6">
    <source>
        <dbReference type="Proteomes" id="UP000031599"/>
    </source>
</evidence>
<evidence type="ECO:0000256" key="4">
    <source>
        <dbReference type="ARBA" id="ARBA00023136"/>
    </source>
</evidence>
<dbReference type="Proteomes" id="UP000031599">
    <property type="component" value="Unassembled WGS sequence"/>
</dbReference>
<dbReference type="AlphaFoldDB" id="A0A0C2CXU1"/>
<dbReference type="EMBL" id="JMCC02000047">
    <property type="protein sequence ID" value="KIG15811.1"/>
    <property type="molecule type" value="Genomic_DNA"/>
</dbReference>
<evidence type="ECO:0000256" key="1">
    <source>
        <dbReference type="ARBA" id="ARBA00004167"/>
    </source>
</evidence>
<dbReference type="PANTHER" id="PTHR30386:SF26">
    <property type="entry name" value="TRANSPORT PROTEIN COMB"/>
    <property type="match status" value="1"/>
</dbReference>
<evidence type="ECO:0000313" key="5">
    <source>
        <dbReference type="EMBL" id="KIG15811.1"/>
    </source>
</evidence>